<dbReference type="AlphaFoldDB" id="A0A1T5HVR9"/>
<dbReference type="Proteomes" id="UP000189966">
    <property type="component" value="Unassembled WGS sequence"/>
</dbReference>
<evidence type="ECO:0000313" key="1">
    <source>
        <dbReference type="EMBL" id="SKC30860.1"/>
    </source>
</evidence>
<dbReference type="InterPro" id="IPR021284">
    <property type="entry name" value="DUF2750"/>
</dbReference>
<organism evidence="1 2">
    <name type="scientific">Photobacterium piscicola</name>
    <dbReference type="NCBI Taxonomy" id="1378299"/>
    <lineage>
        <taxon>Bacteria</taxon>
        <taxon>Pseudomonadati</taxon>
        <taxon>Pseudomonadota</taxon>
        <taxon>Gammaproteobacteria</taxon>
        <taxon>Vibrionales</taxon>
        <taxon>Vibrionaceae</taxon>
        <taxon>Photobacterium</taxon>
    </lineage>
</organism>
<sequence>MMTKLTADIQANKALFVTETQATRVVWSLRNEEGDWLSVASSEFEDSEVMPFWSNEADAKVQCADEWAEFQPSELPLDIFLEDWMITLVEDGVLVGLNWNESLEGIELEPSEVAKLYL</sequence>
<accession>A0A1T5HVR9</accession>
<dbReference type="Pfam" id="PF11042">
    <property type="entry name" value="DUF2750"/>
    <property type="match status" value="1"/>
</dbReference>
<dbReference type="EMBL" id="FUZI01000001">
    <property type="protein sequence ID" value="SKC30860.1"/>
    <property type="molecule type" value="Genomic_DNA"/>
</dbReference>
<gene>
    <name evidence="1" type="ORF">CZ809_00337</name>
</gene>
<evidence type="ECO:0008006" key="3">
    <source>
        <dbReference type="Google" id="ProtNLM"/>
    </source>
</evidence>
<name>A0A1T5HVR9_9GAMM</name>
<proteinExistence type="predicted"/>
<reference evidence="1 2" key="1">
    <citation type="submission" date="2017-02" db="EMBL/GenBank/DDBJ databases">
        <authorList>
            <person name="Peterson S.W."/>
        </authorList>
    </citation>
    <scope>NUCLEOTIDE SEQUENCE [LARGE SCALE GENOMIC DNA]</scope>
    <source>
        <strain evidence="2">type strain: NCCB 100098</strain>
    </source>
</reference>
<protein>
    <recommendedName>
        <fullName evidence="3">DUF2750 domain-containing protein</fullName>
    </recommendedName>
</protein>
<evidence type="ECO:0000313" key="2">
    <source>
        <dbReference type="Proteomes" id="UP000189966"/>
    </source>
</evidence>